<evidence type="ECO:0000313" key="3">
    <source>
        <dbReference type="Proteomes" id="UP000202420"/>
    </source>
</evidence>
<dbReference type="KEGG" id="vg:5470941"/>
<evidence type="ECO:0000313" key="2">
    <source>
        <dbReference type="EMBL" id="ABT16373.1"/>
    </source>
</evidence>
<name>A7K8J9_9PHYC</name>
<protein>
    <submittedName>
        <fullName evidence="2">Uncharacterized protein Z239R</fullName>
    </submittedName>
</protein>
<feature type="transmembrane region" description="Helical" evidence="1">
    <location>
        <begin position="24"/>
        <end position="47"/>
    </location>
</feature>
<keyword evidence="3" id="KW-1185">Reference proteome</keyword>
<organism evidence="2 3">
    <name type="scientific">Chlorovirus heliozoae</name>
    <dbReference type="NCBI Taxonomy" id="322019"/>
    <lineage>
        <taxon>Viruses</taxon>
        <taxon>Varidnaviria</taxon>
        <taxon>Bamfordvirae</taxon>
        <taxon>Nucleocytoviricota</taxon>
        <taxon>Megaviricetes</taxon>
        <taxon>Algavirales</taxon>
        <taxon>Phycodnaviridae</taxon>
        <taxon>Chlorovirus</taxon>
    </lineage>
</organism>
<reference evidence="2 3" key="1">
    <citation type="submission" date="2006-09" db="EMBL/GenBank/DDBJ databases">
        <title>Sequence and annotation of the 288-kb ATCV-1 virus that infects an endosymbiotic Chlorella strain of the heliozoon Acanthocystis turfacea.</title>
        <authorList>
            <person name="Fitzgerald L.A."/>
            <person name="Graves M.V."/>
            <person name="Li X."/>
            <person name="Pfitzner A.J.P."/>
            <person name="Hartigan J."/>
            <person name="Van Etten J.L."/>
        </authorList>
    </citation>
    <scope>NUCLEOTIDE SEQUENCE [LARGE SCALE GENOMIC DNA]</scope>
    <source>
        <strain evidence="2 3">ATCV-1</strain>
    </source>
</reference>
<dbReference type="GeneID" id="5470941"/>
<keyword evidence="1" id="KW-0812">Transmembrane</keyword>
<accession>A7K8J9</accession>
<keyword evidence="1" id="KW-1133">Transmembrane helix</keyword>
<proteinExistence type="predicted"/>
<keyword evidence="1" id="KW-0472">Membrane</keyword>
<evidence type="ECO:0000256" key="1">
    <source>
        <dbReference type="SAM" id="Phobius"/>
    </source>
</evidence>
<dbReference type="Proteomes" id="UP000202420">
    <property type="component" value="Segment"/>
</dbReference>
<sequence length="134" mass="14245">MTNKRGGIPFVIKIMCLIILMSRWAIITVSGIVIASALVIGVLFYLIQHNDKAEKEADALYLQQKADLLKTAVESGIGSSATTTASSALVGTVKSSSDKVNNSTSALAGVISRQKALLKTIRDKYSSEKAQTLS</sequence>
<dbReference type="EMBL" id="EF101928">
    <property type="protein sequence ID" value="ABT16373.1"/>
    <property type="molecule type" value="Genomic_DNA"/>
</dbReference>
<gene>
    <name evidence="2" type="primary">Z239R</name>
    <name evidence="2" type="ORF">ATCV1_Z239R</name>
</gene>
<dbReference type="RefSeq" id="YP_001426720.1">
    <property type="nucleotide sequence ID" value="NC_008724.1"/>
</dbReference>